<name>A0A4R3NG90_9GAMM</name>
<dbReference type="SUPFAM" id="SSF49401">
    <property type="entry name" value="Bacterial adhesins"/>
    <property type="match status" value="1"/>
</dbReference>
<dbReference type="Gene3D" id="2.60.40.1090">
    <property type="entry name" value="Fimbrial-type adhesion domain"/>
    <property type="match status" value="1"/>
</dbReference>
<evidence type="ECO:0000256" key="3">
    <source>
        <dbReference type="ARBA" id="ARBA00022729"/>
    </source>
</evidence>
<dbReference type="OrthoDB" id="6455611at2"/>
<dbReference type="InterPro" id="IPR036937">
    <property type="entry name" value="Adhesion_dom_fimbrial_sf"/>
</dbReference>
<dbReference type="InterPro" id="IPR008966">
    <property type="entry name" value="Adhesion_dom_sf"/>
</dbReference>
<protein>
    <submittedName>
        <fullName evidence="7">Fimbrial protein</fullName>
    </submittedName>
</protein>
<evidence type="ECO:0000256" key="4">
    <source>
        <dbReference type="ARBA" id="ARBA00023263"/>
    </source>
</evidence>
<feature type="chain" id="PRO_5020907517" evidence="5">
    <location>
        <begin position="19"/>
        <end position="178"/>
    </location>
</feature>
<proteinExistence type="inferred from homology"/>
<evidence type="ECO:0000256" key="1">
    <source>
        <dbReference type="ARBA" id="ARBA00004561"/>
    </source>
</evidence>
<dbReference type="PANTHER" id="PTHR33420">
    <property type="entry name" value="FIMBRIAL SUBUNIT ELFA-RELATED"/>
    <property type="match status" value="1"/>
</dbReference>
<dbReference type="GO" id="GO:0043709">
    <property type="term" value="P:cell adhesion involved in single-species biofilm formation"/>
    <property type="evidence" value="ECO:0007669"/>
    <property type="project" value="TreeGrafter"/>
</dbReference>
<dbReference type="InterPro" id="IPR050263">
    <property type="entry name" value="Bact_Fimbrial_Adh_Pro"/>
</dbReference>
<reference evidence="7 8" key="1">
    <citation type="submission" date="2019-03" db="EMBL/GenBank/DDBJ databases">
        <title>Genomic analyses of the natural microbiome of Caenorhabditis elegans.</title>
        <authorList>
            <person name="Samuel B."/>
        </authorList>
    </citation>
    <scope>NUCLEOTIDE SEQUENCE [LARGE SCALE GENOMIC DNA]</scope>
    <source>
        <strain evidence="7 8">JUb102</strain>
    </source>
</reference>
<comment type="subcellular location">
    <subcellularLocation>
        <location evidence="1">Fimbrium</location>
    </subcellularLocation>
</comment>
<dbReference type="EMBL" id="SMAS01000007">
    <property type="protein sequence ID" value="TCT31533.1"/>
    <property type="molecule type" value="Genomic_DNA"/>
</dbReference>
<gene>
    <name evidence="7" type="ORF">EC835_10761</name>
</gene>
<dbReference type="GO" id="GO:0009289">
    <property type="term" value="C:pilus"/>
    <property type="evidence" value="ECO:0007669"/>
    <property type="project" value="UniProtKB-SubCell"/>
</dbReference>
<sequence>MRELLAVSLLLFSPFLQAGNKWKVQLPGGGMRFQGELIAEGCTVETSDRNLVVNMGQVRTNAFKAPGQDSAPTAFDLHLRECSNAVSEYVSITFNGVANERNPDIFSIGDGPNTAKGVGVAIFDSKNTLIPVNSAPRKVANLRDGDMTLHFVAKYRSTSENIMGGKANAQALFSLTYE</sequence>
<dbReference type="RefSeq" id="WP_036952125.1">
    <property type="nucleotide sequence ID" value="NZ_CABKTH010000024.1"/>
</dbReference>
<keyword evidence="4" id="KW-0281">Fimbrium</keyword>
<evidence type="ECO:0000256" key="5">
    <source>
        <dbReference type="SAM" id="SignalP"/>
    </source>
</evidence>
<evidence type="ECO:0000313" key="7">
    <source>
        <dbReference type="EMBL" id="TCT31533.1"/>
    </source>
</evidence>
<organism evidence="7 8">
    <name type="scientific">Providencia alcalifaciens</name>
    <dbReference type="NCBI Taxonomy" id="126385"/>
    <lineage>
        <taxon>Bacteria</taxon>
        <taxon>Pseudomonadati</taxon>
        <taxon>Pseudomonadota</taxon>
        <taxon>Gammaproteobacteria</taxon>
        <taxon>Enterobacterales</taxon>
        <taxon>Morganellaceae</taxon>
        <taxon>Providencia</taxon>
    </lineage>
</organism>
<evidence type="ECO:0000259" key="6">
    <source>
        <dbReference type="Pfam" id="PF00419"/>
    </source>
</evidence>
<dbReference type="InterPro" id="IPR000259">
    <property type="entry name" value="Adhesion_dom_fimbrial"/>
</dbReference>
<accession>A0A4R3NG90</accession>
<feature type="signal peptide" evidence="5">
    <location>
        <begin position="1"/>
        <end position="18"/>
    </location>
</feature>
<dbReference type="PANTHER" id="PTHR33420:SF12">
    <property type="entry name" value="FIMBRIN-LIKE PROTEIN FIMI-RELATED"/>
    <property type="match status" value="1"/>
</dbReference>
<dbReference type="AlphaFoldDB" id="A0A4R3NG90"/>
<dbReference type="Proteomes" id="UP000295055">
    <property type="component" value="Unassembled WGS sequence"/>
</dbReference>
<keyword evidence="3 5" id="KW-0732">Signal</keyword>
<dbReference type="Pfam" id="PF00419">
    <property type="entry name" value="Fimbrial"/>
    <property type="match status" value="1"/>
</dbReference>
<feature type="domain" description="Fimbrial-type adhesion" evidence="6">
    <location>
        <begin position="32"/>
        <end position="177"/>
    </location>
</feature>
<evidence type="ECO:0000313" key="8">
    <source>
        <dbReference type="Proteomes" id="UP000295055"/>
    </source>
</evidence>
<comment type="similarity">
    <text evidence="2">Belongs to the fimbrial protein family.</text>
</comment>
<evidence type="ECO:0000256" key="2">
    <source>
        <dbReference type="ARBA" id="ARBA00006671"/>
    </source>
</evidence>
<comment type="caution">
    <text evidence="7">The sequence shown here is derived from an EMBL/GenBank/DDBJ whole genome shotgun (WGS) entry which is preliminary data.</text>
</comment>